<dbReference type="InterPro" id="IPR000608">
    <property type="entry name" value="UBC"/>
</dbReference>
<accession>A0A024VV40</accession>
<dbReference type="PROSITE" id="PS50127">
    <property type="entry name" value="UBC_2"/>
    <property type="match status" value="1"/>
</dbReference>
<keyword evidence="3" id="KW-0285">Flavoprotein</keyword>
<evidence type="ECO:0000256" key="10">
    <source>
        <dbReference type="ARBA" id="ARBA00047599"/>
    </source>
</evidence>
<comment type="similarity">
    <text evidence="1">Belongs to the NADH dehydrogenase family.</text>
</comment>
<keyword evidence="6" id="KW-0274">FAD</keyword>
<dbReference type="InterPro" id="IPR045024">
    <property type="entry name" value="NDH-2"/>
</dbReference>
<dbReference type="OrthoDB" id="3244603at2759"/>
<evidence type="ECO:0000313" key="15">
    <source>
        <dbReference type="Proteomes" id="UP000030656"/>
    </source>
</evidence>
<dbReference type="PANTHER" id="PTHR43706">
    <property type="entry name" value="NADH DEHYDROGENASE"/>
    <property type="match status" value="1"/>
</dbReference>
<feature type="active site" description="Glycyl thioester intermediate" evidence="12">
    <location>
        <position position="586"/>
    </location>
</feature>
<proteinExistence type="inferred from homology"/>
<dbReference type="InterPro" id="IPR016135">
    <property type="entry name" value="UBQ-conjugating_enzyme/RWD"/>
</dbReference>
<reference evidence="14 15" key="2">
    <citation type="submission" date="2013-02" db="EMBL/GenBank/DDBJ databases">
        <title>The Genome Sequence of Plasmodium falciparum FCH/4.</title>
        <authorList>
            <consortium name="The Broad Institute Genome Sequencing Platform"/>
            <consortium name="The Broad Institute Genome Sequencing Center for Infectious Disease"/>
            <person name="Neafsey D."/>
            <person name="Cheeseman I."/>
            <person name="Volkman S."/>
            <person name="Adams J."/>
            <person name="Walker B."/>
            <person name="Young S.K."/>
            <person name="Zeng Q."/>
            <person name="Gargeya S."/>
            <person name="Fitzgerald M."/>
            <person name="Haas B."/>
            <person name="Abouelleil A."/>
            <person name="Alvarado L."/>
            <person name="Arachchi H.M."/>
            <person name="Berlin A.M."/>
            <person name="Chapman S.B."/>
            <person name="Dewar J."/>
            <person name="Goldberg J."/>
            <person name="Griggs A."/>
            <person name="Gujja S."/>
            <person name="Hansen M."/>
            <person name="Howarth C."/>
            <person name="Imamovic A."/>
            <person name="Larimer J."/>
            <person name="McCowan C."/>
            <person name="Murphy C."/>
            <person name="Neiman D."/>
            <person name="Pearson M."/>
            <person name="Priest M."/>
            <person name="Roberts A."/>
            <person name="Saif S."/>
            <person name="Shea T."/>
            <person name="Sisk P."/>
            <person name="Sykes S."/>
            <person name="Wortman J."/>
            <person name="Nusbaum C."/>
            <person name="Birren B."/>
        </authorList>
    </citation>
    <scope>NUCLEOTIDE SEQUENCE [LARGE SCALE GENOMIC DNA]</scope>
    <source>
        <strain evidence="14 15">FCH/4</strain>
    </source>
</reference>
<evidence type="ECO:0000256" key="3">
    <source>
        <dbReference type="ARBA" id="ARBA00022630"/>
    </source>
</evidence>
<dbReference type="Pfam" id="PF22366">
    <property type="entry name" value="NDH2_C"/>
    <property type="match status" value="1"/>
</dbReference>
<keyword evidence="5" id="KW-0833">Ubl conjugation pathway</keyword>
<keyword evidence="8" id="KW-0560">Oxidoreductase</keyword>
<evidence type="ECO:0000256" key="1">
    <source>
        <dbReference type="ARBA" id="ARBA00005272"/>
    </source>
</evidence>
<dbReference type="SMART" id="SM00212">
    <property type="entry name" value="UBCc"/>
    <property type="match status" value="1"/>
</dbReference>
<dbReference type="InterPro" id="IPR054585">
    <property type="entry name" value="NDH2-like_C"/>
</dbReference>
<dbReference type="PROSITE" id="PS00183">
    <property type="entry name" value="UBC_1"/>
    <property type="match status" value="1"/>
</dbReference>
<evidence type="ECO:0000256" key="9">
    <source>
        <dbReference type="ARBA" id="ARBA00023027"/>
    </source>
</evidence>
<feature type="domain" description="UBC core" evidence="13">
    <location>
        <begin position="495"/>
        <end position="650"/>
    </location>
</feature>
<dbReference type="GO" id="GO:0005739">
    <property type="term" value="C:mitochondrion"/>
    <property type="evidence" value="ECO:0007669"/>
    <property type="project" value="UniProtKB-ARBA"/>
</dbReference>
<dbReference type="GO" id="GO:0050136">
    <property type="term" value="F:NADH dehydrogenase (quinone) (non-electrogenic) activity"/>
    <property type="evidence" value="ECO:0007669"/>
    <property type="project" value="UniProtKB-EC"/>
</dbReference>
<evidence type="ECO:0000256" key="6">
    <source>
        <dbReference type="ARBA" id="ARBA00022827"/>
    </source>
</evidence>
<evidence type="ECO:0000256" key="8">
    <source>
        <dbReference type="ARBA" id="ARBA00023002"/>
    </source>
</evidence>
<evidence type="ECO:0000313" key="14">
    <source>
        <dbReference type="EMBL" id="ETW32080.1"/>
    </source>
</evidence>
<protein>
    <recommendedName>
        <fullName evidence="2">NADH:ubiquinone reductase (non-electrogenic)</fullName>
        <ecNumber evidence="2">1.6.5.9</ecNumber>
    </recommendedName>
</protein>
<dbReference type="SUPFAM" id="SSF54495">
    <property type="entry name" value="UBC-like"/>
    <property type="match status" value="1"/>
</dbReference>
<keyword evidence="4" id="KW-0808">Transferase</keyword>
<dbReference type="InterPro" id="IPR054606">
    <property type="entry name" value="NDH2_hel_ins"/>
</dbReference>
<dbReference type="EC" id="1.6.5.9" evidence="2"/>
<dbReference type="SUPFAM" id="SSF51905">
    <property type="entry name" value="FAD/NAD(P)-binding domain"/>
    <property type="match status" value="2"/>
</dbReference>
<dbReference type="AlphaFoldDB" id="A0A024VV40"/>
<name>A0A024VV40_PLAFA</name>
<evidence type="ECO:0000256" key="12">
    <source>
        <dbReference type="PROSITE-ProRule" id="PRU10133"/>
    </source>
</evidence>
<dbReference type="Gene3D" id="3.10.110.10">
    <property type="entry name" value="Ubiquitin Conjugating Enzyme"/>
    <property type="match status" value="1"/>
</dbReference>
<evidence type="ECO:0000256" key="2">
    <source>
        <dbReference type="ARBA" id="ARBA00012637"/>
    </source>
</evidence>
<comment type="catalytic activity">
    <reaction evidence="11">
        <text>a ubiquinone + NADH + H(+) = a ubiquinol + NAD(+)</text>
        <dbReference type="Rhea" id="RHEA:23152"/>
        <dbReference type="Rhea" id="RHEA-COMP:9565"/>
        <dbReference type="Rhea" id="RHEA-COMP:9566"/>
        <dbReference type="ChEBI" id="CHEBI:15378"/>
        <dbReference type="ChEBI" id="CHEBI:16389"/>
        <dbReference type="ChEBI" id="CHEBI:17976"/>
        <dbReference type="ChEBI" id="CHEBI:57540"/>
        <dbReference type="ChEBI" id="CHEBI:57945"/>
    </reaction>
</comment>
<dbReference type="PANTHER" id="PTHR43706:SF47">
    <property type="entry name" value="EXTERNAL NADH-UBIQUINONE OXIDOREDUCTASE 1, MITOCHONDRIAL-RELATED"/>
    <property type="match status" value="1"/>
</dbReference>
<dbReference type="Pfam" id="PF00179">
    <property type="entry name" value="UQ_con"/>
    <property type="match status" value="1"/>
</dbReference>
<keyword evidence="7" id="KW-0809">Transit peptide</keyword>
<dbReference type="InterPro" id="IPR036188">
    <property type="entry name" value="FAD/NAD-bd_sf"/>
</dbReference>
<keyword evidence="9" id="KW-0520">NAD</keyword>
<dbReference type="CDD" id="cd23798">
    <property type="entry name" value="UBCc_UBE2I"/>
    <property type="match status" value="1"/>
</dbReference>
<organism evidence="14 15">
    <name type="scientific">Plasmodium falciparum FCH/4</name>
    <dbReference type="NCBI Taxonomy" id="1036724"/>
    <lineage>
        <taxon>Eukaryota</taxon>
        <taxon>Sar</taxon>
        <taxon>Alveolata</taxon>
        <taxon>Apicomplexa</taxon>
        <taxon>Aconoidasida</taxon>
        <taxon>Haemosporida</taxon>
        <taxon>Plasmodiidae</taxon>
        <taxon>Plasmodium</taxon>
        <taxon>Plasmodium (Laverania)</taxon>
    </lineage>
</organism>
<dbReference type="InterPro" id="IPR023313">
    <property type="entry name" value="UBQ-conjugating_AS"/>
</dbReference>
<reference evidence="14 15" key="1">
    <citation type="submission" date="2013-02" db="EMBL/GenBank/DDBJ databases">
        <title>The Genome Annotation of Plasmodium falciparum FCH/4.</title>
        <authorList>
            <consortium name="The Broad Institute Genome Sequencing Platform"/>
            <consortium name="The Broad Institute Genome Sequencing Center for Infectious Disease"/>
            <person name="Neafsey D."/>
            <person name="Hoffman S."/>
            <person name="Volkman S."/>
            <person name="Rosenthal P."/>
            <person name="Walker B."/>
            <person name="Young S.K."/>
            <person name="Zeng Q."/>
            <person name="Gargeya S."/>
            <person name="Fitzgerald M."/>
            <person name="Haas B."/>
            <person name="Abouelleil A."/>
            <person name="Allen A.W."/>
            <person name="Alvarado L."/>
            <person name="Arachchi H.M."/>
            <person name="Berlin A.M."/>
            <person name="Chapman S.B."/>
            <person name="Gainer-Dewar J."/>
            <person name="Goldberg J."/>
            <person name="Griggs A."/>
            <person name="Gujja S."/>
            <person name="Hansen M."/>
            <person name="Howarth C."/>
            <person name="Imamovic A."/>
            <person name="Ireland A."/>
            <person name="Larimer J."/>
            <person name="McCowan C."/>
            <person name="Murphy C."/>
            <person name="Pearson M."/>
            <person name="Poon T.W."/>
            <person name="Priest M."/>
            <person name="Roberts A."/>
            <person name="Saif S."/>
            <person name="Shea T."/>
            <person name="Sisk P."/>
            <person name="Sykes S."/>
            <person name="Wortman J."/>
            <person name="Nusbaum C."/>
            <person name="Birren B."/>
        </authorList>
    </citation>
    <scope>NUCLEOTIDE SEQUENCE [LARGE SCALE GENOMIC DNA]</scope>
    <source>
        <strain evidence="14 15">FCH/4</strain>
    </source>
</reference>
<comment type="catalytic activity">
    <reaction evidence="10">
        <text>a quinone + NADH + H(+) = a quinol + NAD(+)</text>
        <dbReference type="Rhea" id="RHEA:46160"/>
        <dbReference type="ChEBI" id="CHEBI:15378"/>
        <dbReference type="ChEBI" id="CHEBI:24646"/>
        <dbReference type="ChEBI" id="CHEBI:57540"/>
        <dbReference type="ChEBI" id="CHEBI:57945"/>
        <dbReference type="ChEBI" id="CHEBI:132124"/>
        <dbReference type="EC" id="1.6.5.9"/>
    </reaction>
</comment>
<dbReference type="PRINTS" id="PR00368">
    <property type="entry name" value="FADPNR"/>
</dbReference>
<dbReference type="Gene3D" id="3.50.50.100">
    <property type="match status" value="2"/>
</dbReference>
<dbReference type="Pfam" id="PF22365">
    <property type="entry name" value="PfNDH2_hel_ins"/>
    <property type="match status" value="1"/>
</dbReference>
<evidence type="ECO:0000256" key="5">
    <source>
        <dbReference type="ARBA" id="ARBA00022786"/>
    </source>
</evidence>
<dbReference type="GO" id="GO:0016740">
    <property type="term" value="F:transferase activity"/>
    <property type="evidence" value="ECO:0007669"/>
    <property type="project" value="UniProtKB-KW"/>
</dbReference>
<dbReference type="Pfam" id="PF07992">
    <property type="entry name" value="Pyr_redox_2"/>
    <property type="match status" value="1"/>
</dbReference>
<dbReference type="InterPro" id="IPR023753">
    <property type="entry name" value="FAD/NAD-binding_dom"/>
</dbReference>
<evidence type="ECO:0000256" key="11">
    <source>
        <dbReference type="ARBA" id="ARBA00049010"/>
    </source>
</evidence>
<evidence type="ECO:0000256" key="4">
    <source>
        <dbReference type="ARBA" id="ARBA00022679"/>
    </source>
</evidence>
<sequence length="652" mass="75043">MLVKFRKCGQANIFRSISNVRKIYNVAKNNLKNNKDIERKEKIIILGSGWGGFNFLLNIDFKKYDVTLISPRNYFTFTPLLPCLCSGTLSVNVCTESIRNFLRKKNGYCGNYLQLECTDVFYEDKYINCIDIENNKVKLFYDYLIIAVGAKTNTFNINGVDKYAYFVKDIDDALKIRKKFLDILEKCTLPNISNEEKKKMLHVAVVGGGPTGVEVTAEFADFINKEVKINYKDIFNFISISIIEGGNNLLPTFTQNISDFTKENFHNLNINVLTNYYVIDVDKHSFHIQSSLNKNEKKKLSYGLLIWASGLAQTTLIQKFLKTIPVQANNAILKVDEKLRVIGIPSNNIYAIGDCKKIQPKLLHEHTNEIIKILTGNKLTSEALKLKQSELTKTFPQLSISKWDYEKNKKGEMTPQQFHDYLFEIDKNYKSPTPTAQNAKQEAYYLSNVFNNFIHTNQKFNIPSFIEKWKGSLAYIGNHQVVADLPYYELKGGRFSSTFWKVVYIQLLLSWKSRPNGMGVLSSNDKKIRFQYSYKCMYISSFGGLWEGGEYPLTMEFTEDYPSKPPKCKFTTVLFHPNIYPSGTVCLSILNEDEDWKPSITIKQILLGIQDLLDNPNPNSPAQAEPFLLYQQDRDSYEKKVKKQAIEFRPKD</sequence>
<dbReference type="FunFam" id="3.50.50.100:FF:000012">
    <property type="entry name" value="Type II NADH:ubiquinone oxidoreductase"/>
    <property type="match status" value="1"/>
</dbReference>
<gene>
    <name evidence="14" type="ORF">PFFCH_00443</name>
</gene>
<evidence type="ECO:0000259" key="13">
    <source>
        <dbReference type="PROSITE" id="PS50127"/>
    </source>
</evidence>
<evidence type="ECO:0000256" key="7">
    <source>
        <dbReference type="ARBA" id="ARBA00022946"/>
    </source>
</evidence>
<dbReference type="EMBL" id="KI927811">
    <property type="protein sequence ID" value="ETW32080.1"/>
    <property type="molecule type" value="Genomic_DNA"/>
</dbReference>
<dbReference type="Proteomes" id="UP000030656">
    <property type="component" value="Unassembled WGS sequence"/>
</dbReference>